<gene>
    <name evidence="1" type="ORF">EA473_18935</name>
</gene>
<dbReference type="OrthoDB" id="206295at2157"/>
<dbReference type="Proteomes" id="UP000282323">
    <property type="component" value="Unassembled WGS sequence"/>
</dbReference>
<proteinExistence type="predicted"/>
<organism evidence="1 2">
    <name type="scientific">Natrarchaeobius chitinivorans</name>
    <dbReference type="NCBI Taxonomy" id="1679083"/>
    <lineage>
        <taxon>Archaea</taxon>
        <taxon>Methanobacteriati</taxon>
        <taxon>Methanobacteriota</taxon>
        <taxon>Stenosarchaea group</taxon>
        <taxon>Halobacteria</taxon>
        <taxon>Halobacteriales</taxon>
        <taxon>Natrialbaceae</taxon>
        <taxon>Natrarchaeobius</taxon>
    </lineage>
</organism>
<sequence length="137" mass="14175">MSERKDTVRRGFAAAGFVTILLAGGIVVFWGGLSAPGAAWQIGWLVIVGLTLFAAGVRERLPLGVRTVGWPRVAAVGLALLAVGSSTVGFATLLSGPSGFGLLTAAVTLFVAVYGGLFALECWFGGLRMDEETFAVE</sequence>
<comment type="caution">
    <text evidence="1">The sequence shown here is derived from an EMBL/GenBank/DDBJ whole genome shotgun (WGS) entry which is preliminary data.</text>
</comment>
<evidence type="ECO:0000313" key="1">
    <source>
        <dbReference type="EMBL" id="RQG91023.1"/>
    </source>
</evidence>
<accession>A0A3N6LNS6</accession>
<protein>
    <submittedName>
        <fullName evidence="1">Uncharacterized protein</fullName>
    </submittedName>
</protein>
<keyword evidence="2" id="KW-1185">Reference proteome</keyword>
<name>A0A3N6LNS6_NATCH</name>
<dbReference type="Pfam" id="PF25957">
    <property type="entry name" value="DUF7994"/>
    <property type="match status" value="1"/>
</dbReference>
<dbReference type="EMBL" id="REGA01000021">
    <property type="protein sequence ID" value="RQG91023.1"/>
    <property type="molecule type" value="Genomic_DNA"/>
</dbReference>
<evidence type="ECO:0000313" key="2">
    <source>
        <dbReference type="Proteomes" id="UP000282323"/>
    </source>
</evidence>
<dbReference type="AlphaFoldDB" id="A0A3N6LNS6"/>
<reference evidence="1 2" key="1">
    <citation type="submission" date="2018-10" db="EMBL/GenBank/DDBJ databases">
        <title>Natrarchaeobius chitinivorans gen. nov., sp. nov., and Natrarchaeobius haloalkaliphilus sp. nov., alkaliphilic, chitin-utilizing haloarchaea from hypersaline alkaline lakes.</title>
        <authorList>
            <person name="Sorokin D.Y."/>
            <person name="Elcheninov A.G."/>
            <person name="Kostrikina N.A."/>
            <person name="Bale N.J."/>
            <person name="Sinninghe Damste J.S."/>
            <person name="Khijniak T.V."/>
            <person name="Kublanov I.V."/>
            <person name="Toshchakov S.V."/>
        </authorList>
    </citation>
    <scope>NUCLEOTIDE SEQUENCE [LARGE SCALE GENOMIC DNA]</scope>
    <source>
        <strain evidence="1 2">AArcht4T</strain>
    </source>
</reference>
<dbReference type="RefSeq" id="WP_124197146.1">
    <property type="nucleotide sequence ID" value="NZ_REGA01000021.1"/>
</dbReference>
<dbReference type="InterPro" id="IPR058307">
    <property type="entry name" value="DUF7994"/>
</dbReference>